<dbReference type="CDD" id="cd00118">
    <property type="entry name" value="LysM"/>
    <property type="match status" value="2"/>
</dbReference>
<accession>A0A9R0II49</accession>
<dbReference type="KEGG" id="soe:110788209"/>
<organism evidence="3 4">
    <name type="scientific">Spinacia oleracea</name>
    <name type="common">Spinach</name>
    <dbReference type="NCBI Taxonomy" id="3562"/>
    <lineage>
        <taxon>Eukaryota</taxon>
        <taxon>Viridiplantae</taxon>
        <taxon>Streptophyta</taxon>
        <taxon>Embryophyta</taxon>
        <taxon>Tracheophyta</taxon>
        <taxon>Spermatophyta</taxon>
        <taxon>Magnoliopsida</taxon>
        <taxon>eudicotyledons</taxon>
        <taxon>Gunneridae</taxon>
        <taxon>Pentapetalae</taxon>
        <taxon>Caryophyllales</taxon>
        <taxon>Chenopodiaceae</taxon>
        <taxon>Chenopodioideae</taxon>
        <taxon>Anserineae</taxon>
        <taxon>Spinacia</taxon>
    </lineage>
</organism>
<feature type="chain" id="PRO_5040167269" evidence="1">
    <location>
        <begin position="30"/>
        <end position="365"/>
    </location>
</feature>
<dbReference type="PANTHER" id="PTHR33734:SF11">
    <property type="entry name" value="LYSM DOMAIN-CONTAINING GPI-ANCHORED PROTEIN 2"/>
    <property type="match status" value="1"/>
</dbReference>
<protein>
    <submittedName>
        <fullName evidence="4">LysM domain-containing GPI-anchored protein 2</fullName>
    </submittedName>
</protein>
<feature type="signal peptide" evidence="1">
    <location>
        <begin position="1"/>
        <end position="29"/>
    </location>
</feature>
<reference evidence="4" key="2">
    <citation type="submission" date="2025-08" db="UniProtKB">
        <authorList>
            <consortium name="RefSeq"/>
        </authorList>
    </citation>
    <scope>IDENTIFICATION</scope>
    <source>
        <tissue evidence="4">Leaf</tissue>
    </source>
</reference>
<evidence type="ECO:0000313" key="3">
    <source>
        <dbReference type="Proteomes" id="UP000813463"/>
    </source>
</evidence>
<dbReference type="Gene3D" id="3.10.350.10">
    <property type="entry name" value="LysM domain"/>
    <property type="match status" value="2"/>
</dbReference>
<dbReference type="OrthoDB" id="2107166at2759"/>
<name>A0A9R0II49_SPIOL</name>
<gene>
    <name evidence="4" type="primary">LOC110788209</name>
</gene>
<dbReference type="InterPro" id="IPR036779">
    <property type="entry name" value="LysM_dom_sf"/>
</dbReference>
<evidence type="ECO:0000259" key="2">
    <source>
        <dbReference type="PROSITE" id="PS51782"/>
    </source>
</evidence>
<reference evidence="3" key="1">
    <citation type="journal article" date="2021" name="Nat. Commun.">
        <title>Genomic analyses provide insights into spinach domestication and the genetic basis of agronomic traits.</title>
        <authorList>
            <person name="Cai X."/>
            <person name="Sun X."/>
            <person name="Xu C."/>
            <person name="Sun H."/>
            <person name="Wang X."/>
            <person name="Ge C."/>
            <person name="Zhang Z."/>
            <person name="Wang Q."/>
            <person name="Fei Z."/>
            <person name="Jiao C."/>
            <person name="Wang Q."/>
        </authorList>
    </citation>
    <scope>NUCLEOTIDE SEQUENCE [LARGE SCALE GENOMIC DNA]</scope>
    <source>
        <strain evidence="3">cv. Varoflay</strain>
    </source>
</reference>
<keyword evidence="3" id="KW-1185">Reference proteome</keyword>
<dbReference type="GeneID" id="110788209"/>
<dbReference type="SUPFAM" id="SSF54106">
    <property type="entry name" value="LysM domain"/>
    <property type="match status" value="2"/>
</dbReference>
<dbReference type="Proteomes" id="UP000813463">
    <property type="component" value="Chromosome 4"/>
</dbReference>
<feature type="domain" description="LysM" evidence="2">
    <location>
        <begin position="177"/>
        <end position="221"/>
    </location>
</feature>
<dbReference type="Pfam" id="PF01476">
    <property type="entry name" value="LysM"/>
    <property type="match status" value="2"/>
</dbReference>
<sequence length="365" mass="39227">MTTLFSHPQLLLLLLLPLFLILSPPSATAQTPPVFRCTTRSTCRALVGYISPNTTTLGHIQSLFEVKTLRSILGVNNLPLNTPSSYTVRANSTVRIPFPCRCNNGTGMSNRVPHYTVVQDDGLFHIANQVFSGLLDYNQIVSVNRIRDPNLIYVGQKLWIPLPCSCDDVDENPAVHYAHVATVGSTVGQIAAEFGMSSESLMRVNGISDPRSLVAGQVLDVPIRACSSSVNSSSPDSSMLVANGTYVFTANNCVMCSCAATNNYTLQCQPSGLRAANWPTCPAMRCPNSNLSLGNSTAPSSCGRTTCAYAGYNRQTILTTLAVENTCQAPGSTGDSNRAPVLHSGGWNLGIVMLCLQMIMLQRFL</sequence>
<feature type="domain" description="LysM" evidence="2">
    <location>
        <begin position="113"/>
        <end position="160"/>
    </location>
</feature>
<dbReference type="SMART" id="SM00257">
    <property type="entry name" value="LysM"/>
    <property type="match status" value="2"/>
</dbReference>
<keyword evidence="1" id="KW-0732">Signal</keyword>
<dbReference type="GO" id="GO:0008061">
    <property type="term" value="F:chitin binding"/>
    <property type="evidence" value="ECO:0000318"/>
    <property type="project" value="GO_Central"/>
</dbReference>
<dbReference type="AlphaFoldDB" id="A0A9R0II49"/>
<evidence type="ECO:0000256" key="1">
    <source>
        <dbReference type="SAM" id="SignalP"/>
    </source>
</evidence>
<dbReference type="InterPro" id="IPR018392">
    <property type="entry name" value="LysM"/>
</dbReference>
<dbReference type="RefSeq" id="XP_021848539.1">
    <property type="nucleotide sequence ID" value="XM_021992847.2"/>
</dbReference>
<evidence type="ECO:0000313" key="4">
    <source>
        <dbReference type="RefSeq" id="XP_021848539.1"/>
    </source>
</evidence>
<proteinExistence type="predicted"/>
<dbReference type="PANTHER" id="PTHR33734">
    <property type="entry name" value="LYSM DOMAIN-CONTAINING GPI-ANCHORED PROTEIN 2"/>
    <property type="match status" value="1"/>
</dbReference>
<dbReference type="PROSITE" id="PS51782">
    <property type="entry name" value="LYSM"/>
    <property type="match status" value="2"/>
</dbReference>